<sequence length="143" mass="15634">MTSTELVTLIERWLNSATGQMRLEIDGGEVLLARRHNGIGAAAMIALPYRVDERTLQTALRYSCAAVLRLGTEAASLSLSVDGKLWLLTRHEPDDAVLLCRTLEALVNQRDAWQGLLAPVTRSASLSPLNLKTLAFLQGDQHA</sequence>
<dbReference type="RefSeq" id="WP_125259344.1">
    <property type="nucleotide sequence ID" value="NZ_CP114280.1"/>
</dbReference>
<dbReference type="Proteomes" id="UP001219630">
    <property type="component" value="Chromosome"/>
</dbReference>
<organism evidence="1 2">
    <name type="scientific">Dickeya lacustris</name>
    <dbReference type="NCBI Taxonomy" id="2259638"/>
    <lineage>
        <taxon>Bacteria</taxon>
        <taxon>Pseudomonadati</taxon>
        <taxon>Pseudomonadota</taxon>
        <taxon>Gammaproteobacteria</taxon>
        <taxon>Enterobacterales</taxon>
        <taxon>Pectobacteriaceae</taxon>
        <taxon>Dickeya</taxon>
    </lineage>
</organism>
<keyword evidence="1" id="KW-0808">Transferase</keyword>
<reference evidence="1 2" key="1">
    <citation type="submission" date="2022-12" db="EMBL/GenBank/DDBJ databases">
        <title>Complete genome sequencing of Dickeya lacustris type strain LMG30899.</title>
        <authorList>
            <person name="Dobhal S."/>
            <person name="Arizala D."/>
            <person name="Arif M."/>
        </authorList>
    </citation>
    <scope>NUCLEOTIDE SEQUENCE [LARGE SCALE GENOMIC DNA]</scope>
    <source>
        <strain evidence="1 2">LMG30899</strain>
    </source>
</reference>
<proteinExistence type="predicted"/>
<gene>
    <name evidence="1" type="ORF">O1Q98_02675</name>
</gene>
<evidence type="ECO:0000313" key="2">
    <source>
        <dbReference type="Proteomes" id="UP001219630"/>
    </source>
</evidence>
<evidence type="ECO:0000313" key="1">
    <source>
        <dbReference type="EMBL" id="WFN56233.1"/>
    </source>
</evidence>
<keyword evidence="1" id="KW-0418">Kinase</keyword>
<keyword evidence="2" id="KW-1185">Reference proteome</keyword>
<protein>
    <submittedName>
        <fullName evidence="1">Serine kinase</fullName>
    </submittedName>
</protein>
<accession>A0ABY8G8I1</accession>
<dbReference type="EMBL" id="CP114280">
    <property type="protein sequence ID" value="WFN56233.1"/>
    <property type="molecule type" value="Genomic_DNA"/>
</dbReference>
<dbReference type="GO" id="GO:0016301">
    <property type="term" value="F:kinase activity"/>
    <property type="evidence" value="ECO:0007669"/>
    <property type="project" value="UniProtKB-KW"/>
</dbReference>
<dbReference type="NCBIfam" id="NF041550">
    <property type="entry name" value="CesT_sub"/>
    <property type="match status" value="1"/>
</dbReference>
<name>A0ABY8G8I1_9GAMM</name>